<name>A0A9N8X347_9BURK</name>
<feature type="region of interest" description="Disordered" evidence="1">
    <location>
        <begin position="83"/>
        <end position="117"/>
    </location>
</feature>
<organism evidence="2 3">
    <name type="scientific">Paraburkholderia saeva</name>
    <dbReference type="NCBI Taxonomy" id="2777537"/>
    <lineage>
        <taxon>Bacteria</taxon>
        <taxon>Pseudomonadati</taxon>
        <taxon>Pseudomonadota</taxon>
        <taxon>Betaproteobacteria</taxon>
        <taxon>Burkholderiales</taxon>
        <taxon>Burkholderiaceae</taxon>
        <taxon>Paraburkholderia</taxon>
    </lineage>
</organism>
<reference evidence="2" key="1">
    <citation type="submission" date="2021-04" db="EMBL/GenBank/DDBJ databases">
        <authorList>
            <person name="Vanwijnsberghe S."/>
        </authorList>
    </citation>
    <scope>NUCLEOTIDE SEQUENCE</scope>
    <source>
        <strain evidence="2">LMG 31841</strain>
    </source>
</reference>
<dbReference type="AlphaFoldDB" id="A0A9N8X347"/>
<comment type="caution">
    <text evidence="2">The sequence shown here is derived from an EMBL/GenBank/DDBJ whole genome shotgun (WGS) entry which is preliminary data.</text>
</comment>
<dbReference type="EMBL" id="CAJQZC010000007">
    <property type="protein sequence ID" value="CAG4909113.1"/>
    <property type="molecule type" value="Genomic_DNA"/>
</dbReference>
<evidence type="ECO:0000313" key="2">
    <source>
        <dbReference type="EMBL" id="CAG4909113.1"/>
    </source>
</evidence>
<proteinExistence type="predicted"/>
<sequence>MRRLNLCDKHVARQENNMKRIVTHLLVAAGLAVGVCGVAEAHTDLSIGLSLGVPAPVYVRPAPVYAAPQPVYDHPGWDRGGWRDQGHDSHRWDHRDYDRGGRGGWDARGDRGYGWHG</sequence>
<dbReference type="Proteomes" id="UP000789704">
    <property type="component" value="Unassembled WGS sequence"/>
</dbReference>
<protein>
    <submittedName>
        <fullName evidence="2">Uncharacterized protein</fullName>
    </submittedName>
</protein>
<accession>A0A9N8X347</accession>
<evidence type="ECO:0000313" key="3">
    <source>
        <dbReference type="Proteomes" id="UP000789704"/>
    </source>
</evidence>
<evidence type="ECO:0000256" key="1">
    <source>
        <dbReference type="SAM" id="MobiDB-lite"/>
    </source>
</evidence>
<gene>
    <name evidence="2" type="ORF">LMG31841_03833</name>
</gene>
<keyword evidence="3" id="KW-1185">Reference proteome</keyword>